<dbReference type="EMBL" id="JASBWV010000032">
    <property type="protein sequence ID" value="KAJ9117374.1"/>
    <property type="molecule type" value="Genomic_DNA"/>
</dbReference>
<protein>
    <submittedName>
        <fullName evidence="1">Uncharacterized protein</fullName>
    </submittedName>
</protein>
<accession>A0ACC2X209</accession>
<evidence type="ECO:0000313" key="1">
    <source>
        <dbReference type="EMBL" id="KAJ9117374.1"/>
    </source>
</evidence>
<gene>
    <name evidence="1" type="ORF">QFC24_006468</name>
</gene>
<reference evidence="1" key="1">
    <citation type="submission" date="2023-04" db="EMBL/GenBank/DDBJ databases">
        <title>Draft Genome sequencing of Naganishia species isolated from polar environments using Oxford Nanopore Technology.</title>
        <authorList>
            <person name="Leo P."/>
            <person name="Venkateswaran K."/>
        </authorList>
    </citation>
    <scope>NUCLEOTIDE SEQUENCE</scope>
    <source>
        <strain evidence="1">DBVPG 5303</strain>
    </source>
</reference>
<organism evidence="1 2">
    <name type="scientific">Naganishia onofrii</name>
    <dbReference type="NCBI Taxonomy" id="1851511"/>
    <lineage>
        <taxon>Eukaryota</taxon>
        <taxon>Fungi</taxon>
        <taxon>Dikarya</taxon>
        <taxon>Basidiomycota</taxon>
        <taxon>Agaricomycotina</taxon>
        <taxon>Tremellomycetes</taxon>
        <taxon>Filobasidiales</taxon>
        <taxon>Filobasidiaceae</taxon>
        <taxon>Naganishia</taxon>
    </lineage>
</organism>
<comment type="caution">
    <text evidence="1">The sequence shown here is derived from an EMBL/GenBank/DDBJ whole genome shotgun (WGS) entry which is preliminary data.</text>
</comment>
<proteinExistence type="predicted"/>
<evidence type="ECO:0000313" key="2">
    <source>
        <dbReference type="Proteomes" id="UP001234202"/>
    </source>
</evidence>
<dbReference type="Proteomes" id="UP001234202">
    <property type="component" value="Unassembled WGS sequence"/>
</dbReference>
<sequence>MQAEASLMQLPTSSAFEWPQATNQTVSTAPVMNVEPAPSMNLEAFNANVEPASVQLPTLFDIGLPFGANEAVPQAHNADVDPAAMQFLLTQFEATYQALPPEPMQQAVDEMRTHAIPPARKVCSLPKKIRTQPSRPNPAMPAMEIDPALIDPALRDPVSAQTVFPTGLPAEPTARQTVNPFKVPKLPERFRALENVNMVTQNSQPMLDPMLSTNAPSQQVVSGGLQRSRFPERLWNLSGPNSGKLVPPTVIDPTRPAIAPWVGNRQASSTSSARAPSATAVSAARQQQPASTAARPASAARTASDVLWIPRQRTILPFPPRPVEPPAPVQPPAKALEQVVNAGSVDMTYSEAAALADANETGSPSIRRLAALRKAELLRTMRTAMEPAQTEPMFQQRSPRPHSLRQSETFEESHSPTEN</sequence>
<keyword evidence="2" id="KW-1185">Reference proteome</keyword>
<name>A0ACC2X209_9TREE</name>